<feature type="transmembrane region" description="Helical" evidence="1">
    <location>
        <begin position="238"/>
        <end position="262"/>
    </location>
</feature>
<evidence type="ECO:0000313" key="3">
    <source>
        <dbReference type="Proteomes" id="UP001562425"/>
    </source>
</evidence>
<dbReference type="AlphaFoldDB" id="A0ABD1CRH0"/>
<feature type="transmembrane region" description="Helical" evidence="1">
    <location>
        <begin position="206"/>
        <end position="232"/>
    </location>
</feature>
<protein>
    <recommendedName>
        <fullName evidence="4">Transmembrane protein</fullName>
    </recommendedName>
</protein>
<feature type="transmembrane region" description="Helical" evidence="1">
    <location>
        <begin position="53"/>
        <end position="77"/>
    </location>
</feature>
<feature type="transmembrane region" description="Helical" evidence="1">
    <location>
        <begin position="89"/>
        <end position="109"/>
    </location>
</feature>
<evidence type="ECO:0000256" key="1">
    <source>
        <dbReference type="SAM" id="Phobius"/>
    </source>
</evidence>
<keyword evidence="1" id="KW-1133">Transmembrane helix</keyword>
<feature type="transmembrane region" description="Helical" evidence="1">
    <location>
        <begin position="27"/>
        <end position="46"/>
    </location>
</feature>
<gene>
    <name evidence="2" type="ORF">pipiens_015213</name>
</gene>
<sequence length="306" mass="35158">MSMIDAHFVLHYPLKDFFEYRYLGKTALFFNLLWIAVGIATIYGVYQKIRKFLYPLAILFTLDLFLLILRDIVVIWINHPWAHVNLLWPYSAVQIIYASLHVMTTLVALGKLFDQETSAQSGPNFVRFKVGPEPERGVRYSIGIASILGTFFMTLSIYSYSDFHFPLEEFYDYRFMGSSALVFGVAWLTASIALLYGIYKEKQPYLYPFVAMFMFDLFLMVARDIAVFWLNLPMHNLILLNVAVLPVVLLTSIHVMFSMIVLGKMFLHEPKVTSNQAELVVFNEEIQQAPLTQVEAVGDDVALVED</sequence>
<keyword evidence="3" id="KW-1185">Reference proteome</keyword>
<keyword evidence="1" id="KW-0812">Transmembrane</keyword>
<feature type="transmembrane region" description="Helical" evidence="1">
    <location>
        <begin position="180"/>
        <end position="199"/>
    </location>
</feature>
<proteinExistence type="predicted"/>
<organism evidence="2 3">
    <name type="scientific">Culex pipiens pipiens</name>
    <name type="common">Northern house mosquito</name>
    <dbReference type="NCBI Taxonomy" id="38569"/>
    <lineage>
        <taxon>Eukaryota</taxon>
        <taxon>Metazoa</taxon>
        <taxon>Ecdysozoa</taxon>
        <taxon>Arthropoda</taxon>
        <taxon>Hexapoda</taxon>
        <taxon>Insecta</taxon>
        <taxon>Pterygota</taxon>
        <taxon>Neoptera</taxon>
        <taxon>Endopterygota</taxon>
        <taxon>Diptera</taxon>
        <taxon>Nematocera</taxon>
        <taxon>Culicoidea</taxon>
        <taxon>Culicidae</taxon>
        <taxon>Culicinae</taxon>
        <taxon>Culicini</taxon>
        <taxon>Culex</taxon>
        <taxon>Culex</taxon>
    </lineage>
</organism>
<name>A0ABD1CRH0_CULPP</name>
<reference evidence="2 3" key="1">
    <citation type="submission" date="2024-05" db="EMBL/GenBank/DDBJ databases">
        <title>Culex pipiens pipiens assembly and annotation.</title>
        <authorList>
            <person name="Alout H."/>
            <person name="Durand T."/>
        </authorList>
    </citation>
    <scope>NUCLEOTIDE SEQUENCE [LARGE SCALE GENOMIC DNA]</scope>
    <source>
        <strain evidence="2">HA-2024</strain>
        <tissue evidence="2">Whole body</tissue>
    </source>
</reference>
<feature type="transmembrane region" description="Helical" evidence="1">
    <location>
        <begin position="137"/>
        <end position="160"/>
    </location>
</feature>
<evidence type="ECO:0008006" key="4">
    <source>
        <dbReference type="Google" id="ProtNLM"/>
    </source>
</evidence>
<keyword evidence="1" id="KW-0472">Membrane</keyword>
<comment type="caution">
    <text evidence="2">The sequence shown here is derived from an EMBL/GenBank/DDBJ whole genome shotgun (WGS) entry which is preliminary data.</text>
</comment>
<accession>A0ABD1CRH0</accession>
<dbReference type="EMBL" id="JBEHCU010009947">
    <property type="protein sequence ID" value="KAL1379008.1"/>
    <property type="molecule type" value="Genomic_DNA"/>
</dbReference>
<dbReference type="Proteomes" id="UP001562425">
    <property type="component" value="Unassembled WGS sequence"/>
</dbReference>
<evidence type="ECO:0000313" key="2">
    <source>
        <dbReference type="EMBL" id="KAL1379008.1"/>
    </source>
</evidence>